<dbReference type="SUPFAM" id="SSF46689">
    <property type="entry name" value="Homeodomain-like"/>
    <property type="match status" value="1"/>
</dbReference>
<dbReference type="Pfam" id="PF01380">
    <property type="entry name" value="SIS"/>
    <property type="match status" value="1"/>
</dbReference>
<feature type="domain" description="SIS" evidence="5">
    <location>
        <begin position="145"/>
        <end position="282"/>
    </location>
</feature>
<dbReference type="InterPro" id="IPR047640">
    <property type="entry name" value="RpiR-like"/>
</dbReference>
<dbReference type="InterPro" id="IPR000281">
    <property type="entry name" value="HTH_RpiR"/>
</dbReference>
<keyword evidence="1" id="KW-0805">Transcription regulation</keyword>
<dbReference type="AlphaFoldDB" id="A0A7Z0JD70"/>
<dbReference type="PROSITE" id="PS51071">
    <property type="entry name" value="HTH_RPIR"/>
    <property type="match status" value="1"/>
</dbReference>
<comment type="caution">
    <text evidence="6">The sequence shown here is derived from an EMBL/GenBank/DDBJ whole genome shotgun (WGS) entry which is preliminary data.</text>
</comment>
<dbReference type="GO" id="GO:0003677">
    <property type="term" value="F:DNA binding"/>
    <property type="evidence" value="ECO:0007669"/>
    <property type="project" value="UniProtKB-KW"/>
</dbReference>
<name>A0A7Z0JD70_9ACTN</name>
<dbReference type="InterPro" id="IPR036388">
    <property type="entry name" value="WH-like_DNA-bd_sf"/>
</dbReference>
<gene>
    <name evidence="6" type="ORF">HNR10_005892</name>
</gene>
<dbReference type="GO" id="GO:0097367">
    <property type="term" value="F:carbohydrate derivative binding"/>
    <property type="evidence" value="ECO:0007669"/>
    <property type="project" value="InterPro"/>
</dbReference>
<dbReference type="GO" id="GO:0003700">
    <property type="term" value="F:DNA-binding transcription factor activity"/>
    <property type="evidence" value="ECO:0007669"/>
    <property type="project" value="InterPro"/>
</dbReference>
<dbReference type="InterPro" id="IPR035472">
    <property type="entry name" value="RpiR-like_SIS"/>
</dbReference>
<evidence type="ECO:0000259" key="5">
    <source>
        <dbReference type="PROSITE" id="PS51464"/>
    </source>
</evidence>
<protein>
    <submittedName>
        <fullName evidence="6">DNA-binding MurR/RpiR family transcriptional regulator</fullName>
    </submittedName>
</protein>
<evidence type="ECO:0000256" key="2">
    <source>
        <dbReference type="ARBA" id="ARBA00023125"/>
    </source>
</evidence>
<reference evidence="6 7" key="1">
    <citation type="submission" date="2020-07" db="EMBL/GenBank/DDBJ databases">
        <title>Sequencing the genomes of 1000 actinobacteria strains.</title>
        <authorList>
            <person name="Klenk H.-P."/>
        </authorList>
    </citation>
    <scope>NUCLEOTIDE SEQUENCE [LARGE SCALE GENOMIC DNA]</scope>
    <source>
        <strain evidence="6 7">DSM 44442</strain>
    </source>
</reference>
<dbReference type="Gene3D" id="1.10.10.10">
    <property type="entry name" value="Winged helix-like DNA-binding domain superfamily/Winged helix DNA-binding domain"/>
    <property type="match status" value="1"/>
</dbReference>
<dbReference type="PANTHER" id="PTHR30514">
    <property type="entry name" value="GLUCOKINASE"/>
    <property type="match status" value="1"/>
</dbReference>
<keyword evidence="2 6" id="KW-0238">DNA-binding</keyword>
<keyword evidence="3" id="KW-0804">Transcription</keyword>
<accession>A0A7Z0JD70</accession>
<dbReference type="InterPro" id="IPR001347">
    <property type="entry name" value="SIS_dom"/>
</dbReference>
<dbReference type="GO" id="GO:1901135">
    <property type="term" value="P:carbohydrate derivative metabolic process"/>
    <property type="evidence" value="ECO:0007669"/>
    <property type="project" value="InterPro"/>
</dbReference>
<evidence type="ECO:0000256" key="3">
    <source>
        <dbReference type="ARBA" id="ARBA00023163"/>
    </source>
</evidence>
<dbReference type="Proteomes" id="UP000572051">
    <property type="component" value="Unassembled WGS sequence"/>
</dbReference>
<dbReference type="InterPro" id="IPR009057">
    <property type="entry name" value="Homeodomain-like_sf"/>
</dbReference>
<dbReference type="Gene3D" id="3.40.50.10490">
    <property type="entry name" value="Glucose-6-phosphate isomerase like protein, domain 1"/>
    <property type="match status" value="1"/>
</dbReference>
<feature type="domain" description="HTH rpiR-type" evidence="4">
    <location>
        <begin position="20"/>
        <end position="97"/>
    </location>
</feature>
<organism evidence="6 7">
    <name type="scientific">Nocardiopsis aegyptia</name>
    <dbReference type="NCBI Taxonomy" id="220378"/>
    <lineage>
        <taxon>Bacteria</taxon>
        <taxon>Bacillati</taxon>
        <taxon>Actinomycetota</taxon>
        <taxon>Actinomycetes</taxon>
        <taxon>Streptosporangiales</taxon>
        <taxon>Nocardiopsidaceae</taxon>
        <taxon>Nocardiopsis</taxon>
    </lineage>
</organism>
<evidence type="ECO:0000313" key="7">
    <source>
        <dbReference type="Proteomes" id="UP000572051"/>
    </source>
</evidence>
<sequence>MSSTPQSRDVTDISSESGLERLRAGVRTHWDSLSPAEKSVCRLLTSYSAAQLLYANAQELGAASGTSNASVIRTLRRLGYDGLPALKQQIAASFTSDVAPEVRLRDRIGRMGGDFAAIWERVADEARERVEHVRSAGAPEDLERAVEILAGAREAAAYGVGASRIAAEHLTVRLNRIGARARHVDTDGFRLADDLLRLDRGDAVVVFAPGRVLPEVEVLLERARQVGASSVLVTDELADELSDRVDAVLAAPHTPTGMTAEALTGIVVADALVQSVATADADRAVESSHELTALRARLGY</sequence>
<dbReference type="InterPro" id="IPR046348">
    <property type="entry name" value="SIS_dom_sf"/>
</dbReference>
<dbReference type="PROSITE" id="PS51464">
    <property type="entry name" value="SIS"/>
    <property type="match status" value="1"/>
</dbReference>
<keyword evidence="7" id="KW-1185">Reference proteome</keyword>
<dbReference type="EMBL" id="JACCFS010000001">
    <property type="protein sequence ID" value="NYJ38011.1"/>
    <property type="molecule type" value="Genomic_DNA"/>
</dbReference>
<dbReference type="SUPFAM" id="SSF53697">
    <property type="entry name" value="SIS domain"/>
    <property type="match status" value="1"/>
</dbReference>
<evidence type="ECO:0000313" key="6">
    <source>
        <dbReference type="EMBL" id="NYJ38011.1"/>
    </source>
</evidence>
<dbReference type="CDD" id="cd05013">
    <property type="entry name" value="SIS_RpiR"/>
    <property type="match status" value="1"/>
</dbReference>
<proteinExistence type="predicted"/>
<dbReference type="RefSeq" id="WP_179829198.1">
    <property type="nucleotide sequence ID" value="NZ_JACCFS010000001.1"/>
</dbReference>
<evidence type="ECO:0000259" key="4">
    <source>
        <dbReference type="PROSITE" id="PS51071"/>
    </source>
</evidence>
<evidence type="ECO:0000256" key="1">
    <source>
        <dbReference type="ARBA" id="ARBA00023015"/>
    </source>
</evidence>